<keyword evidence="2" id="KW-1185">Reference proteome</keyword>
<comment type="caution">
    <text evidence="1">The sequence shown here is derived from an EMBL/GenBank/DDBJ whole genome shotgun (WGS) entry which is preliminary data.</text>
</comment>
<protein>
    <submittedName>
        <fullName evidence="1">Uncharacterized protein</fullName>
    </submittedName>
</protein>
<evidence type="ECO:0000313" key="2">
    <source>
        <dbReference type="Proteomes" id="UP000696280"/>
    </source>
</evidence>
<accession>A0A9N9KWW0</accession>
<evidence type="ECO:0000313" key="1">
    <source>
        <dbReference type="EMBL" id="CAG8955840.1"/>
    </source>
</evidence>
<gene>
    <name evidence="1" type="ORF">HYFRA_00011709</name>
</gene>
<dbReference type="EMBL" id="CAJVRL010000066">
    <property type="protein sequence ID" value="CAG8955840.1"/>
    <property type="molecule type" value="Genomic_DNA"/>
</dbReference>
<dbReference type="AlphaFoldDB" id="A0A9N9KWW0"/>
<sequence>MISPVLFGRLLPVKEGLQPGRRRVGPLQSHDLDVIDDEWLECVQRTAVIGDRLTVLEPIFKVGYRKASRLGPDITDITDITDTTHSDGAEAPRYQYCMVTEKSTEDVGWIYEVSGGVEVIGVSWCVHDYEVSGWLHMYVGLRLPIIFASENEATRGKRDRSLAAKGWHLEPELQG</sequence>
<dbReference type="Proteomes" id="UP000696280">
    <property type="component" value="Unassembled WGS sequence"/>
</dbReference>
<proteinExistence type="predicted"/>
<name>A0A9N9KWW0_9HELO</name>
<dbReference type="OrthoDB" id="10566904at2759"/>
<organism evidence="1 2">
    <name type="scientific">Hymenoscyphus fraxineus</name>
    <dbReference type="NCBI Taxonomy" id="746836"/>
    <lineage>
        <taxon>Eukaryota</taxon>
        <taxon>Fungi</taxon>
        <taxon>Dikarya</taxon>
        <taxon>Ascomycota</taxon>
        <taxon>Pezizomycotina</taxon>
        <taxon>Leotiomycetes</taxon>
        <taxon>Helotiales</taxon>
        <taxon>Helotiaceae</taxon>
        <taxon>Hymenoscyphus</taxon>
    </lineage>
</organism>
<reference evidence="1" key="1">
    <citation type="submission" date="2021-07" db="EMBL/GenBank/DDBJ databases">
        <authorList>
            <person name="Durling M."/>
        </authorList>
    </citation>
    <scope>NUCLEOTIDE SEQUENCE</scope>
</reference>